<organism evidence="1 2">
    <name type="scientific">Scyliorhinus torazame</name>
    <name type="common">Cloudy catshark</name>
    <name type="synonym">Catulus torazame</name>
    <dbReference type="NCBI Taxonomy" id="75743"/>
    <lineage>
        <taxon>Eukaryota</taxon>
        <taxon>Metazoa</taxon>
        <taxon>Chordata</taxon>
        <taxon>Craniata</taxon>
        <taxon>Vertebrata</taxon>
        <taxon>Chondrichthyes</taxon>
        <taxon>Elasmobranchii</taxon>
        <taxon>Galeomorphii</taxon>
        <taxon>Galeoidea</taxon>
        <taxon>Carcharhiniformes</taxon>
        <taxon>Scyliorhinidae</taxon>
        <taxon>Scyliorhinus</taxon>
    </lineage>
</organism>
<evidence type="ECO:0000313" key="2">
    <source>
        <dbReference type="Proteomes" id="UP000288216"/>
    </source>
</evidence>
<accession>A0A401QFV4</accession>
<reference evidence="1 2" key="1">
    <citation type="journal article" date="2018" name="Nat. Ecol. Evol.">
        <title>Shark genomes provide insights into elasmobranch evolution and the origin of vertebrates.</title>
        <authorList>
            <person name="Hara Y"/>
            <person name="Yamaguchi K"/>
            <person name="Onimaru K"/>
            <person name="Kadota M"/>
            <person name="Koyanagi M"/>
            <person name="Keeley SD"/>
            <person name="Tatsumi K"/>
            <person name="Tanaka K"/>
            <person name="Motone F"/>
            <person name="Kageyama Y"/>
            <person name="Nozu R"/>
            <person name="Adachi N"/>
            <person name="Nishimura O"/>
            <person name="Nakagawa R"/>
            <person name="Tanegashima C"/>
            <person name="Kiyatake I"/>
            <person name="Matsumoto R"/>
            <person name="Murakumo K"/>
            <person name="Nishida K"/>
            <person name="Terakita A"/>
            <person name="Kuratani S"/>
            <person name="Sato K"/>
            <person name="Hyodo S Kuraku.S."/>
        </authorList>
    </citation>
    <scope>NUCLEOTIDE SEQUENCE [LARGE SCALE GENOMIC DNA]</scope>
</reference>
<feature type="non-terminal residue" evidence="1">
    <location>
        <position position="1"/>
    </location>
</feature>
<protein>
    <submittedName>
        <fullName evidence="1">Uncharacterized protein</fullName>
    </submittedName>
</protein>
<comment type="caution">
    <text evidence="1">The sequence shown here is derived from an EMBL/GenBank/DDBJ whole genome shotgun (WGS) entry which is preliminary data.</text>
</comment>
<evidence type="ECO:0000313" key="1">
    <source>
        <dbReference type="EMBL" id="GCB84246.1"/>
    </source>
</evidence>
<dbReference type="Proteomes" id="UP000288216">
    <property type="component" value="Unassembled WGS sequence"/>
</dbReference>
<sequence>LPRRRSSVRHCGITRQAFQCQTWWNYKADGPVSDMVELPGRQSSVRHGGIVRQTVQCQTAGLTR</sequence>
<dbReference type="EMBL" id="BFAA01061297">
    <property type="protein sequence ID" value="GCB84246.1"/>
    <property type="molecule type" value="Genomic_DNA"/>
</dbReference>
<gene>
    <name evidence="1" type="ORF">scyTo_0024906</name>
</gene>
<name>A0A401QFV4_SCYTO</name>
<dbReference type="AlphaFoldDB" id="A0A401QFV4"/>
<proteinExistence type="predicted"/>
<keyword evidence="2" id="KW-1185">Reference proteome</keyword>